<evidence type="ECO:0000313" key="2">
    <source>
        <dbReference type="EnsemblPlants" id="AES77173"/>
    </source>
</evidence>
<reference evidence="2" key="3">
    <citation type="submission" date="2015-04" db="UniProtKB">
        <authorList>
            <consortium name="EnsemblPlants"/>
        </authorList>
    </citation>
    <scope>IDENTIFICATION</scope>
    <source>
        <strain evidence="2">cv. Jemalong A17</strain>
    </source>
</reference>
<proteinExistence type="predicted"/>
<dbReference type="AlphaFoldDB" id="G7KVL7"/>
<keyword evidence="3" id="KW-1185">Reference proteome</keyword>
<dbReference type="Proteomes" id="UP000002051">
    <property type="component" value="Unassembled WGS sequence"/>
</dbReference>
<organism evidence="1 3">
    <name type="scientific">Medicago truncatula</name>
    <name type="common">Barrel medic</name>
    <name type="synonym">Medicago tribuloides</name>
    <dbReference type="NCBI Taxonomy" id="3880"/>
    <lineage>
        <taxon>Eukaryota</taxon>
        <taxon>Viridiplantae</taxon>
        <taxon>Streptophyta</taxon>
        <taxon>Embryophyta</taxon>
        <taxon>Tracheophyta</taxon>
        <taxon>Spermatophyta</taxon>
        <taxon>Magnoliopsida</taxon>
        <taxon>eudicotyledons</taxon>
        <taxon>Gunneridae</taxon>
        <taxon>Pentapetalae</taxon>
        <taxon>rosids</taxon>
        <taxon>fabids</taxon>
        <taxon>Fabales</taxon>
        <taxon>Fabaceae</taxon>
        <taxon>Papilionoideae</taxon>
        <taxon>50 kb inversion clade</taxon>
        <taxon>NPAAA clade</taxon>
        <taxon>Hologalegina</taxon>
        <taxon>IRL clade</taxon>
        <taxon>Trifolieae</taxon>
        <taxon>Medicago</taxon>
    </lineage>
</organism>
<reference evidence="1 3" key="1">
    <citation type="journal article" date="2011" name="Nature">
        <title>The Medicago genome provides insight into the evolution of rhizobial symbioses.</title>
        <authorList>
            <person name="Young N.D."/>
            <person name="Debelle F."/>
            <person name="Oldroyd G.E."/>
            <person name="Geurts R."/>
            <person name="Cannon S.B."/>
            <person name="Udvardi M.K."/>
            <person name="Benedito V.A."/>
            <person name="Mayer K.F."/>
            <person name="Gouzy J."/>
            <person name="Schoof H."/>
            <person name="Van de Peer Y."/>
            <person name="Proost S."/>
            <person name="Cook D.R."/>
            <person name="Meyers B.C."/>
            <person name="Spannagl M."/>
            <person name="Cheung F."/>
            <person name="De Mita S."/>
            <person name="Krishnakumar V."/>
            <person name="Gundlach H."/>
            <person name="Zhou S."/>
            <person name="Mudge J."/>
            <person name="Bharti A.K."/>
            <person name="Murray J.D."/>
            <person name="Naoumkina M.A."/>
            <person name="Rosen B."/>
            <person name="Silverstein K.A."/>
            <person name="Tang H."/>
            <person name="Rombauts S."/>
            <person name="Zhao P.X."/>
            <person name="Zhou P."/>
            <person name="Barbe V."/>
            <person name="Bardou P."/>
            <person name="Bechner M."/>
            <person name="Bellec A."/>
            <person name="Berger A."/>
            <person name="Berges H."/>
            <person name="Bidwell S."/>
            <person name="Bisseling T."/>
            <person name="Choisne N."/>
            <person name="Couloux A."/>
            <person name="Denny R."/>
            <person name="Deshpande S."/>
            <person name="Dai X."/>
            <person name="Doyle J.J."/>
            <person name="Dudez A.M."/>
            <person name="Farmer A.D."/>
            <person name="Fouteau S."/>
            <person name="Franken C."/>
            <person name="Gibelin C."/>
            <person name="Gish J."/>
            <person name="Goldstein S."/>
            <person name="Gonzalez A.J."/>
            <person name="Green P.J."/>
            <person name="Hallab A."/>
            <person name="Hartog M."/>
            <person name="Hua A."/>
            <person name="Humphray S.J."/>
            <person name="Jeong D.H."/>
            <person name="Jing Y."/>
            <person name="Jocker A."/>
            <person name="Kenton S.M."/>
            <person name="Kim D.J."/>
            <person name="Klee K."/>
            <person name="Lai H."/>
            <person name="Lang C."/>
            <person name="Lin S."/>
            <person name="Macmil S.L."/>
            <person name="Magdelenat G."/>
            <person name="Matthews L."/>
            <person name="McCorrison J."/>
            <person name="Monaghan E.L."/>
            <person name="Mun J.H."/>
            <person name="Najar F.Z."/>
            <person name="Nicholson C."/>
            <person name="Noirot C."/>
            <person name="O'Bleness M."/>
            <person name="Paule C.R."/>
            <person name="Poulain J."/>
            <person name="Prion F."/>
            <person name="Qin B."/>
            <person name="Qu C."/>
            <person name="Retzel E.F."/>
            <person name="Riddle C."/>
            <person name="Sallet E."/>
            <person name="Samain S."/>
            <person name="Samson N."/>
            <person name="Sanders I."/>
            <person name="Saurat O."/>
            <person name="Scarpelli C."/>
            <person name="Schiex T."/>
            <person name="Segurens B."/>
            <person name="Severin A.J."/>
            <person name="Sherrier D.J."/>
            <person name="Shi R."/>
            <person name="Sims S."/>
            <person name="Singer S.R."/>
            <person name="Sinharoy S."/>
            <person name="Sterck L."/>
            <person name="Viollet A."/>
            <person name="Wang B.B."/>
            <person name="Wang K."/>
            <person name="Wang M."/>
            <person name="Wang X."/>
            <person name="Warfsmann J."/>
            <person name="Weissenbach J."/>
            <person name="White D.D."/>
            <person name="White J.D."/>
            <person name="Wiley G.B."/>
            <person name="Wincker P."/>
            <person name="Xing Y."/>
            <person name="Yang L."/>
            <person name="Yao Z."/>
            <person name="Ying F."/>
            <person name="Zhai J."/>
            <person name="Zhou L."/>
            <person name="Zuber A."/>
            <person name="Denarie J."/>
            <person name="Dixon R.A."/>
            <person name="May G.D."/>
            <person name="Schwartz D.C."/>
            <person name="Rogers J."/>
            <person name="Quetier F."/>
            <person name="Town C.D."/>
            <person name="Roe B.A."/>
        </authorList>
    </citation>
    <scope>NUCLEOTIDE SEQUENCE [LARGE SCALE GENOMIC DNA]</scope>
    <source>
        <strain evidence="1">A17</strain>
        <strain evidence="2 3">cv. Jemalong A17</strain>
    </source>
</reference>
<accession>G7KVL7</accession>
<dbReference type="PaxDb" id="3880-AES77173"/>
<dbReference type="EMBL" id="CM001223">
    <property type="protein sequence ID" value="AES77173.1"/>
    <property type="molecule type" value="Genomic_DNA"/>
</dbReference>
<name>G7KVL7_MEDTR</name>
<protein>
    <submittedName>
        <fullName evidence="1 2">Uncharacterized protein</fullName>
    </submittedName>
</protein>
<sequence length="57" mass="6724">MKGQKKRNSLETMEIHLNQTIEEDSEVMLLVERSFVATGRVLIDMEMGELKLRWEDD</sequence>
<evidence type="ECO:0000313" key="1">
    <source>
        <dbReference type="EMBL" id="AES77173.1"/>
    </source>
</evidence>
<evidence type="ECO:0000313" key="3">
    <source>
        <dbReference type="Proteomes" id="UP000002051"/>
    </source>
</evidence>
<reference evidence="1 3" key="2">
    <citation type="journal article" date="2014" name="BMC Genomics">
        <title>An improved genome release (version Mt4.0) for the model legume Medicago truncatula.</title>
        <authorList>
            <person name="Tang H."/>
            <person name="Krishnakumar V."/>
            <person name="Bidwell S."/>
            <person name="Rosen B."/>
            <person name="Chan A."/>
            <person name="Zhou S."/>
            <person name="Gentzbittel L."/>
            <person name="Childs K.L."/>
            <person name="Yandell M."/>
            <person name="Gundlach H."/>
            <person name="Mayer K.F."/>
            <person name="Schwartz D.C."/>
            <person name="Town C.D."/>
        </authorList>
    </citation>
    <scope>GENOME REANNOTATION</scope>
    <source>
        <strain evidence="2 3">cv. Jemalong A17</strain>
    </source>
</reference>
<dbReference type="HOGENOM" id="CLU_2999518_0_0_1"/>
<gene>
    <name evidence="1" type="ordered locus">MTR_7g005220</name>
</gene>
<dbReference type="EnsemblPlants" id="AES77173">
    <property type="protein sequence ID" value="AES77173"/>
    <property type="gene ID" value="MTR_7g005220"/>
</dbReference>